<dbReference type="EMBL" id="CAJVQB010073219">
    <property type="protein sequence ID" value="CAG8843680.1"/>
    <property type="molecule type" value="Genomic_DNA"/>
</dbReference>
<accession>A0ABN7WYM5</accession>
<feature type="non-terminal residue" evidence="2">
    <location>
        <position position="1"/>
    </location>
</feature>
<gene>
    <name evidence="2" type="ORF">GMARGA_LOCUS36671</name>
</gene>
<evidence type="ECO:0000256" key="1">
    <source>
        <dbReference type="SAM" id="Coils"/>
    </source>
</evidence>
<reference evidence="2 3" key="1">
    <citation type="submission" date="2021-06" db="EMBL/GenBank/DDBJ databases">
        <authorList>
            <person name="Kallberg Y."/>
            <person name="Tangrot J."/>
            <person name="Rosling A."/>
        </authorList>
    </citation>
    <scope>NUCLEOTIDE SEQUENCE [LARGE SCALE GENOMIC DNA]</scope>
    <source>
        <strain evidence="2 3">120-4 pot B 10/14</strain>
    </source>
</reference>
<proteinExistence type="predicted"/>
<feature type="coiled-coil region" evidence="1">
    <location>
        <begin position="9"/>
        <end position="36"/>
    </location>
</feature>
<name>A0ABN7WYM5_GIGMA</name>
<evidence type="ECO:0000313" key="3">
    <source>
        <dbReference type="Proteomes" id="UP000789901"/>
    </source>
</evidence>
<keyword evidence="1" id="KW-0175">Coiled coil</keyword>
<feature type="non-terminal residue" evidence="2">
    <location>
        <position position="221"/>
    </location>
</feature>
<evidence type="ECO:0000313" key="2">
    <source>
        <dbReference type="EMBL" id="CAG8843680.1"/>
    </source>
</evidence>
<keyword evidence="3" id="KW-1185">Reference proteome</keyword>
<comment type="caution">
    <text evidence="2">The sequence shown here is derived from an EMBL/GenBank/DDBJ whole genome shotgun (WGS) entry which is preliminary data.</text>
</comment>
<protein>
    <submittedName>
        <fullName evidence="2">9781_t:CDS:1</fullName>
    </submittedName>
</protein>
<dbReference type="Proteomes" id="UP000789901">
    <property type="component" value="Unassembled WGS sequence"/>
</dbReference>
<feature type="coiled-coil region" evidence="1">
    <location>
        <begin position="67"/>
        <end position="117"/>
    </location>
</feature>
<organism evidence="2 3">
    <name type="scientific">Gigaspora margarita</name>
    <dbReference type="NCBI Taxonomy" id="4874"/>
    <lineage>
        <taxon>Eukaryota</taxon>
        <taxon>Fungi</taxon>
        <taxon>Fungi incertae sedis</taxon>
        <taxon>Mucoromycota</taxon>
        <taxon>Glomeromycotina</taxon>
        <taxon>Glomeromycetes</taxon>
        <taxon>Diversisporales</taxon>
        <taxon>Gigasporaceae</taxon>
        <taxon>Gigaspora</taxon>
    </lineage>
</organism>
<sequence>ELNFKNKKQSALIQTIADYEEKVEILETKVKWLNVELESALNIKKKNFDYEKEINYLGQIASLNAKSKKLSDETLTLKNRIKELEENNFLKKLQVELKNLKLENKKLNGNLSIKTKTITYLNNQLSYKKKDDERLKRLELNVADSDNILIKNNLAIRSHKESIWKLVDELTNAFNLPNPIMHELFSNSYARKNHTEGFILTIGRRAKNVNTYTSEDLKKLH</sequence>